<sequence length="322" mass="35855">MKTKVLQLLRNHRDDYLSGEKISALLSCSRTMVWKYIDALRKEGYEIEAISNKGYKFIGEPDRLSEHEVLSRLDPDTFVQKVVYEDLAESTQQLAHALVHAGAETGTVVIANQQTSGRGRLGRNWYSPANTGIWMSLILKPDMEIRKAPQLTLVAAVAAARAVRQVCGIDADIKWPNDLLLHNKKIAGILTEMQAEMDQMKSVVIGIGMNVNEISFPSGVHEVATSLKKETGKCFKRADIVVSILNEFQWLYDAYLTKGFPFIKPLWEARAVTIGKEITAKTHKDTIVGTAEGIDDEGVLLIKDKAGHHHRIYSADIEAAND</sequence>
<dbReference type="NCBIfam" id="TIGR00121">
    <property type="entry name" value="birA_ligase"/>
    <property type="match status" value="1"/>
</dbReference>
<dbReference type="EC" id="6.3.4.15" evidence="5"/>
<keyword evidence="5" id="KW-0805">Transcription regulation</keyword>
<dbReference type="GO" id="GO:0006355">
    <property type="term" value="P:regulation of DNA-templated transcription"/>
    <property type="evidence" value="ECO:0007669"/>
    <property type="project" value="UniProtKB-UniRule"/>
</dbReference>
<dbReference type="CDD" id="cd16442">
    <property type="entry name" value="BPL"/>
    <property type="match status" value="1"/>
</dbReference>
<dbReference type="GO" id="GO:0009249">
    <property type="term" value="P:protein lipoylation"/>
    <property type="evidence" value="ECO:0007669"/>
    <property type="project" value="UniProtKB-ARBA"/>
</dbReference>
<dbReference type="Gene3D" id="1.10.10.10">
    <property type="entry name" value="Winged helix-like DNA-binding domain superfamily/Winged helix DNA-binding domain"/>
    <property type="match status" value="1"/>
</dbReference>
<dbReference type="Gene3D" id="3.30.930.10">
    <property type="entry name" value="Bira Bifunctional Protein, Domain 2"/>
    <property type="match status" value="1"/>
</dbReference>
<feature type="DNA-binding region" description="H-T-H motif" evidence="5">
    <location>
        <begin position="19"/>
        <end position="38"/>
    </location>
</feature>
<dbReference type="GO" id="GO:0005524">
    <property type="term" value="F:ATP binding"/>
    <property type="evidence" value="ECO:0007669"/>
    <property type="project" value="UniProtKB-UniRule"/>
</dbReference>
<dbReference type="InterPro" id="IPR045864">
    <property type="entry name" value="aa-tRNA-synth_II/BPL/LPL"/>
</dbReference>
<comment type="caution">
    <text evidence="5">Lacks conserved residue(s) required for the propagation of feature annotation.</text>
</comment>
<dbReference type="OrthoDB" id="9807064at2"/>
<dbReference type="InterPro" id="IPR004143">
    <property type="entry name" value="BPL_LPL_catalytic"/>
</dbReference>
<evidence type="ECO:0000313" key="7">
    <source>
        <dbReference type="EMBL" id="SDY88139.1"/>
    </source>
</evidence>
<evidence type="ECO:0000256" key="5">
    <source>
        <dbReference type="HAMAP-Rule" id="MF_00978"/>
    </source>
</evidence>
<evidence type="ECO:0000256" key="4">
    <source>
        <dbReference type="ARBA" id="ARBA00023267"/>
    </source>
</evidence>
<keyword evidence="5" id="KW-0804">Transcription</keyword>
<comment type="function">
    <text evidence="5">Acts both as a biotin--[acetyl-CoA-carboxylase] ligase and a repressor.</text>
</comment>
<name>A0A1H3NIS7_9BACI</name>
<dbReference type="InterPro" id="IPR004408">
    <property type="entry name" value="Biotin_CoA_COase_ligase"/>
</dbReference>
<dbReference type="GO" id="GO:0003677">
    <property type="term" value="F:DNA binding"/>
    <property type="evidence" value="ECO:0007669"/>
    <property type="project" value="UniProtKB-UniRule"/>
</dbReference>
<dbReference type="STRING" id="1503961.SAMN05421736_10471"/>
<dbReference type="PANTHER" id="PTHR12835">
    <property type="entry name" value="BIOTIN PROTEIN LIGASE"/>
    <property type="match status" value="1"/>
</dbReference>
<dbReference type="InterPro" id="IPR003142">
    <property type="entry name" value="BPL_C"/>
</dbReference>
<keyword evidence="4 5" id="KW-0092">Biotin</keyword>
<evidence type="ECO:0000259" key="6">
    <source>
        <dbReference type="PROSITE" id="PS51733"/>
    </source>
</evidence>
<keyword evidence="3 5" id="KW-0067">ATP-binding</keyword>
<dbReference type="GO" id="GO:0016740">
    <property type="term" value="F:transferase activity"/>
    <property type="evidence" value="ECO:0007669"/>
    <property type="project" value="UniProtKB-ARBA"/>
</dbReference>
<dbReference type="InterPro" id="IPR036388">
    <property type="entry name" value="WH-like_DNA-bd_sf"/>
</dbReference>
<dbReference type="EMBL" id="FNPI01000004">
    <property type="protein sequence ID" value="SDY88139.1"/>
    <property type="molecule type" value="Genomic_DNA"/>
</dbReference>
<dbReference type="InterPro" id="IPR013196">
    <property type="entry name" value="HTH_11"/>
</dbReference>
<dbReference type="HAMAP" id="MF_00978">
    <property type="entry name" value="Bifunct_BirA"/>
    <property type="match status" value="1"/>
</dbReference>
<comment type="catalytic activity">
    <reaction evidence="5">
        <text>biotin + L-lysyl-[protein] + ATP = N(6)-biotinyl-L-lysyl-[protein] + AMP + diphosphate + H(+)</text>
        <dbReference type="Rhea" id="RHEA:11756"/>
        <dbReference type="Rhea" id="RHEA-COMP:9752"/>
        <dbReference type="Rhea" id="RHEA-COMP:10505"/>
        <dbReference type="ChEBI" id="CHEBI:15378"/>
        <dbReference type="ChEBI" id="CHEBI:29969"/>
        <dbReference type="ChEBI" id="CHEBI:30616"/>
        <dbReference type="ChEBI" id="CHEBI:33019"/>
        <dbReference type="ChEBI" id="CHEBI:57586"/>
        <dbReference type="ChEBI" id="CHEBI:83144"/>
        <dbReference type="ChEBI" id="CHEBI:456215"/>
        <dbReference type="EC" id="6.3.4.15"/>
    </reaction>
</comment>
<dbReference type="PANTHER" id="PTHR12835:SF5">
    <property type="entry name" value="BIOTIN--PROTEIN LIGASE"/>
    <property type="match status" value="1"/>
</dbReference>
<dbReference type="AlphaFoldDB" id="A0A1H3NIS7"/>
<dbReference type="GO" id="GO:0004077">
    <property type="term" value="F:biotin--[biotin carboxyl-carrier protein] ligase activity"/>
    <property type="evidence" value="ECO:0007669"/>
    <property type="project" value="UniProtKB-UniRule"/>
</dbReference>
<dbReference type="InterPro" id="IPR036390">
    <property type="entry name" value="WH_DNA-bd_sf"/>
</dbReference>
<reference evidence="8" key="1">
    <citation type="submission" date="2016-10" db="EMBL/GenBank/DDBJ databases">
        <authorList>
            <person name="Varghese N."/>
            <person name="Submissions S."/>
        </authorList>
    </citation>
    <scope>NUCLEOTIDE SEQUENCE [LARGE SCALE GENOMIC DNA]</scope>
    <source>
        <strain evidence="8">SP</strain>
    </source>
</reference>
<dbReference type="Pfam" id="PF03099">
    <property type="entry name" value="BPL_LplA_LipB"/>
    <property type="match status" value="1"/>
</dbReference>
<dbReference type="InterPro" id="IPR008988">
    <property type="entry name" value="Transcriptional_repressor_C"/>
</dbReference>
<evidence type="ECO:0000313" key="8">
    <source>
        <dbReference type="Proteomes" id="UP000198935"/>
    </source>
</evidence>
<dbReference type="Proteomes" id="UP000198935">
    <property type="component" value="Unassembled WGS sequence"/>
</dbReference>
<feature type="binding site" evidence="5">
    <location>
        <begin position="118"/>
        <end position="120"/>
    </location>
    <ligand>
        <name>biotin</name>
        <dbReference type="ChEBI" id="CHEBI:57586"/>
    </ligand>
</feature>
<feature type="binding site" evidence="5">
    <location>
        <position position="114"/>
    </location>
    <ligand>
        <name>biotin</name>
        <dbReference type="ChEBI" id="CHEBI:57586"/>
    </ligand>
</feature>
<evidence type="ECO:0000256" key="2">
    <source>
        <dbReference type="ARBA" id="ARBA00022741"/>
    </source>
</evidence>
<dbReference type="Gene3D" id="2.30.30.100">
    <property type="match status" value="1"/>
</dbReference>
<evidence type="ECO:0000256" key="3">
    <source>
        <dbReference type="ARBA" id="ARBA00022840"/>
    </source>
</evidence>
<organism evidence="7 8">
    <name type="scientific">Evansella caseinilytica</name>
    <dbReference type="NCBI Taxonomy" id="1503961"/>
    <lineage>
        <taxon>Bacteria</taxon>
        <taxon>Bacillati</taxon>
        <taxon>Bacillota</taxon>
        <taxon>Bacilli</taxon>
        <taxon>Bacillales</taxon>
        <taxon>Bacillaceae</taxon>
        <taxon>Evansella</taxon>
    </lineage>
</organism>
<gene>
    <name evidence="5" type="primary">birA</name>
    <name evidence="7" type="ORF">SAMN05421736_10471</name>
</gene>
<evidence type="ECO:0000256" key="1">
    <source>
        <dbReference type="ARBA" id="ARBA00022598"/>
    </source>
</evidence>
<comment type="similarity">
    <text evidence="5">Belongs to the biotin--protein ligase family.</text>
</comment>
<keyword evidence="5" id="KW-0238">DNA-binding</keyword>
<dbReference type="SUPFAM" id="SSF50037">
    <property type="entry name" value="C-terminal domain of transcriptional repressors"/>
    <property type="match status" value="1"/>
</dbReference>
<dbReference type="PROSITE" id="PS51733">
    <property type="entry name" value="BPL_LPL_CATALYTIC"/>
    <property type="match status" value="1"/>
</dbReference>
<dbReference type="Pfam" id="PF08279">
    <property type="entry name" value="HTH_11"/>
    <property type="match status" value="1"/>
</dbReference>
<keyword evidence="2 5" id="KW-0547">Nucleotide-binding</keyword>
<keyword evidence="8" id="KW-1185">Reference proteome</keyword>
<dbReference type="Pfam" id="PF02237">
    <property type="entry name" value="BPL_C"/>
    <property type="match status" value="1"/>
</dbReference>
<feature type="binding site" evidence="5">
    <location>
        <position position="185"/>
    </location>
    <ligand>
        <name>biotin</name>
        <dbReference type="ChEBI" id="CHEBI:57586"/>
    </ligand>
</feature>
<feature type="domain" description="BPL/LPL catalytic" evidence="6">
    <location>
        <begin position="72"/>
        <end position="256"/>
    </location>
</feature>
<dbReference type="SUPFAM" id="SSF46785">
    <property type="entry name" value="Winged helix' DNA-binding domain"/>
    <property type="match status" value="1"/>
</dbReference>
<proteinExistence type="inferred from homology"/>
<keyword evidence="1 5" id="KW-0436">Ligase</keyword>
<dbReference type="SUPFAM" id="SSF55681">
    <property type="entry name" value="Class II aaRS and biotin synthetases"/>
    <property type="match status" value="1"/>
</dbReference>
<dbReference type="InterPro" id="IPR030855">
    <property type="entry name" value="Bifunct_BirA"/>
</dbReference>
<dbReference type="GO" id="GO:0005737">
    <property type="term" value="C:cytoplasm"/>
    <property type="evidence" value="ECO:0007669"/>
    <property type="project" value="TreeGrafter"/>
</dbReference>
<protein>
    <recommendedName>
        <fullName evidence="5">Bifunctional ligase/repressor BirA</fullName>
    </recommendedName>
    <alternativeName>
        <fullName evidence="5">Biotin--[acetyl-CoA-carboxylase] ligase</fullName>
        <ecNumber evidence="5">6.3.4.15</ecNumber>
    </alternativeName>
    <alternativeName>
        <fullName evidence="5">Biotin--protein ligase</fullName>
    </alternativeName>
    <alternativeName>
        <fullName evidence="5">Biotin-[acetyl-CoA carboxylase] synthetase</fullName>
    </alternativeName>
</protein>
<keyword evidence="5" id="KW-0678">Repressor</keyword>
<accession>A0A1H3NIS7</accession>